<comment type="similarity">
    <text evidence="2">Belongs to the FAD-dependent oxidoreductase family.</text>
</comment>
<dbReference type="GO" id="GO:0016491">
    <property type="term" value="F:oxidoreductase activity"/>
    <property type="evidence" value="ECO:0007669"/>
    <property type="project" value="UniProtKB-KW"/>
</dbReference>
<accession>A0ABU5S4W2</accession>
<sequence length="446" mass="51135">MKHIVIVGNGIAGITAARHIRKLSDYKITVISSESKYFFSRTALMYIYMGQMKYEHTKPYENWFWEKNRIELKYDKVESINIERKNLQLTKELLEYDQLILATGSNYNTLPNINPDIKGVQGLYHLQDLEKLEENTKNIKKAVVVGGGLIGVELAEMLISRNIEVTFLIREDAFWGNVLPIEEANIVTQHLAKMGVKVLINTELKEVHSSVNQRVVSILTSKDEKKDCEFVGLTIGVSPNIDLVKNTSIESQKGILVNEYLKTSEPDIYAIGDCVEHRNPPSGRKAIEQIWYSGKLMGETVAKSICGSLTKYEPDIFYNSAKFFEIEYQVYGKIAQILVANERTFYWGNAENNQCIRINYDAESNSVIGIHALGIRLRQATCEKWIRDKNTIQHVLVHFEDANFNPEFSKPFINAMLEKYNLEYPEKPILIKKNKSITNFISKIFN</sequence>
<evidence type="ECO:0000256" key="4">
    <source>
        <dbReference type="ARBA" id="ARBA00022827"/>
    </source>
</evidence>
<reference evidence="6 7" key="1">
    <citation type="submission" date="2023-12" db="EMBL/GenBank/DDBJ databases">
        <title>Novel species of the genus Arcicella isolated from rivers.</title>
        <authorList>
            <person name="Lu H."/>
        </authorList>
    </citation>
    <scope>NUCLEOTIDE SEQUENCE [LARGE SCALE GENOMIC DNA]</scope>
    <source>
        <strain evidence="6 7">DC2W</strain>
    </source>
</reference>
<evidence type="ECO:0000256" key="1">
    <source>
        <dbReference type="ARBA" id="ARBA00001974"/>
    </source>
</evidence>
<dbReference type="InterPro" id="IPR050260">
    <property type="entry name" value="FAD-bd_OxRdtase"/>
</dbReference>
<evidence type="ECO:0000256" key="3">
    <source>
        <dbReference type="ARBA" id="ARBA00022630"/>
    </source>
</evidence>
<proteinExistence type="inferred from homology"/>
<organism evidence="6 7">
    <name type="scientific">Arcicella gelida</name>
    <dbReference type="NCBI Taxonomy" id="2984195"/>
    <lineage>
        <taxon>Bacteria</taxon>
        <taxon>Pseudomonadati</taxon>
        <taxon>Bacteroidota</taxon>
        <taxon>Cytophagia</taxon>
        <taxon>Cytophagales</taxon>
        <taxon>Flectobacillaceae</taxon>
        <taxon>Arcicella</taxon>
    </lineage>
</organism>
<evidence type="ECO:0000313" key="6">
    <source>
        <dbReference type="EMBL" id="MEA5403434.1"/>
    </source>
</evidence>
<dbReference type="Gene3D" id="3.50.50.60">
    <property type="entry name" value="FAD/NAD(P)-binding domain"/>
    <property type="match status" value="2"/>
</dbReference>
<dbReference type="InterPro" id="IPR036188">
    <property type="entry name" value="FAD/NAD-bd_sf"/>
</dbReference>
<gene>
    <name evidence="6" type="ORF">VB776_10950</name>
</gene>
<evidence type="ECO:0000259" key="5">
    <source>
        <dbReference type="Pfam" id="PF07992"/>
    </source>
</evidence>
<keyword evidence="7" id="KW-1185">Reference proteome</keyword>
<keyword evidence="3" id="KW-0285">Flavoprotein</keyword>
<name>A0ABU5S4W2_9BACT</name>
<dbReference type="PANTHER" id="PTHR43429">
    <property type="entry name" value="PYRIDINE NUCLEOTIDE-DISULFIDE OXIDOREDUCTASE DOMAIN-CONTAINING"/>
    <property type="match status" value="1"/>
</dbReference>
<dbReference type="PRINTS" id="PR00469">
    <property type="entry name" value="PNDRDTASEII"/>
</dbReference>
<dbReference type="Proteomes" id="UP001303899">
    <property type="component" value="Unassembled WGS sequence"/>
</dbReference>
<comment type="cofactor">
    <cofactor evidence="1">
        <name>FAD</name>
        <dbReference type="ChEBI" id="CHEBI:57692"/>
    </cofactor>
</comment>
<comment type="caution">
    <text evidence="6">The sequence shown here is derived from an EMBL/GenBank/DDBJ whole genome shotgun (WGS) entry which is preliminary data.</text>
</comment>
<dbReference type="RefSeq" id="WP_323328938.1">
    <property type="nucleotide sequence ID" value="NZ_JAYGIL010000011.1"/>
</dbReference>
<dbReference type="SUPFAM" id="SSF51905">
    <property type="entry name" value="FAD/NAD(P)-binding domain"/>
    <property type="match status" value="1"/>
</dbReference>
<dbReference type="EMBL" id="JAYGIL010000011">
    <property type="protein sequence ID" value="MEA5403434.1"/>
    <property type="molecule type" value="Genomic_DNA"/>
</dbReference>
<protein>
    <submittedName>
        <fullName evidence="6">FAD/NAD(P)-binding oxidoreductase</fullName>
        <ecNumber evidence="6">1.-.-.-</ecNumber>
    </submittedName>
</protein>
<dbReference type="PRINTS" id="PR00368">
    <property type="entry name" value="FADPNR"/>
</dbReference>
<dbReference type="PANTHER" id="PTHR43429:SF3">
    <property type="entry name" value="NITRITE REDUCTASE [NAD(P)H]"/>
    <property type="match status" value="1"/>
</dbReference>
<evidence type="ECO:0000256" key="2">
    <source>
        <dbReference type="ARBA" id="ARBA00006442"/>
    </source>
</evidence>
<keyword evidence="4" id="KW-0274">FAD</keyword>
<evidence type="ECO:0000313" key="7">
    <source>
        <dbReference type="Proteomes" id="UP001303899"/>
    </source>
</evidence>
<dbReference type="InterPro" id="IPR023753">
    <property type="entry name" value="FAD/NAD-binding_dom"/>
</dbReference>
<feature type="domain" description="FAD/NAD(P)-binding" evidence="5">
    <location>
        <begin position="3"/>
        <end position="289"/>
    </location>
</feature>
<dbReference type="Pfam" id="PF07992">
    <property type="entry name" value="Pyr_redox_2"/>
    <property type="match status" value="1"/>
</dbReference>
<dbReference type="EC" id="1.-.-.-" evidence="6"/>
<keyword evidence="6" id="KW-0560">Oxidoreductase</keyword>